<comment type="caution">
    <text evidence="1">The sequence shown here is derived from an EMBL/GenBank/DDBJ whole genome shotgun (WGS) entry which is preliminary data.</text>
</comment>
<dbReference type="EMBL" id="VSRR010000957">
    <property type="protein sequence ID" value="MPC21248.1"/>
    <property type="molecule type" value="Genomic_DNA"/>
</dbReference>
<dbReference type="Proteomes" id="UP000324222">
    <property type="component" value="Unassembled WGS sequence"/>
</dbReference>
<dbReference type="AlphaFoldDB" id="A0A5B7DIL5"/>
<organism evidence="1 2">
    <name type="scientific">Portunus trituberculatus</name>
    <name type="common">Swimming crab</name>
    <name type="synonym">Neptunus trituberculatus</name>
    <dbReference type="NCBI Taxonomy" id="210409"/>
    <lineage>
        <taxon>Eukaryota</taxon>
        <taxon>Metazoa</taxon>
        <taxon>Ecdysozoa</taxon>
        <taxon>Arthropoda</taxon>
        <taxon>Crustacea</taxon>
        <taxon>Multicrustacea</taxon>
        <taxon>Malacostraca</taxon>
        <taxon>Eumalacostraca</taxon>
        <taxon>Eucarida</taxon>
        <taxon>Decapoda</taxon>
        <taxon>Pleocyemata</taxon>
        <taxon>Brachyura</taxon>
        <taxon>Eubrachyura</taxon>
        <taxon>Portunoidea</taxon>
        <taxon>Portunidae</taxon>
        <taxon>Portuninae</taxon>
        <taxon>Portunus</taxon>
    </lineage>
</organism>
<gene>
    <name evidence="1" type="ORF">E2C01_014226</name>
</gene>
<proteinExistence type="predicted"/>
<evidence type="ECO:0000313" key="2">
    <source>
        <dbReference type="Proteomes" id="UP000324222"/>
    </source>
</evidence>
<reference evidence="1 2" key="1">
    <citation type="submission" date="2019-05" db="EMBL/GenBank/DDBJ databases">
        <title>Another draft genome of Portunus trituberculatus and its Hox gene families provides insights of decapod evolution.</title>
        <authorList>
            <person name="Jeong J.-H."/>
            <person name="Song I."/>
            <person name="Kim S."/>
            <person name="Choi T."/>
            <person name="Kim D."/>
            <person name="Ryu S."/>
            <person name="Kim W."/>
        </authorList>
    </citation>
    <scope>NUCLEOTIDE SEQUENCE [LARGE SCALE GENOMIC DNA]</scope>
    <source>
        <tissue evidence="1">Muscle</tissue>
    </source>
</reference>
<sequence>MIALLASFDVGSREVEDLAATEPPPPPLLLLFSLLLLLFLFLHQPHPPPSVLILLQTCGLWRDSTFTSNRSVSKLRQNSTTSRPRQ</sequence>
<evidence type="ECO:0000313" key="1">
    <source>
        <dbReference type="EMBL" id="MPC21248.1"/>
    </source>
</evidence>
<keyword evidence="2" id="KW-1185">Reference proteome</keyword>
<name>A0A5B7DIL5_PORTR</name>
<protein>
    <submittedName>
        <fullName evidence="1">Uncharacterized protein</fullName>
    </submittedName>
</protein>
<accession>A0A5B7DIL5</accession>